<accession>A0A6M8M518</accession>
<dbReference type="GO" id="GO:0016020">
    <property type="term" value="C:membrane"/>
    <property type="evidence" value="ECO:0007669"/>
    <property type="project" value="InterPro"/>
</dbReference>
<feature type="transmembrane region" description="Helical" evidence="1">
    <location>
        <begin position="152"/>
        <end position="171"/>
    </location>
</feature>
<keyword evidence="4" id="KW-1185">Reference proteome</keyword>
<dbReference type="KEGG" id="pgg:FX982_01141"/>
<evidence type="ECO:0000259" key="2">
    <source>
        <dbReference type="Pfam" id="PF00892"/>
    </source>
</evidence>
<dbReference type="InterPro" id="IPR000620">
    <property type="entry name" value="EamA_dom"/>
</dbReference>
<feature type="transmembrane region" description="Helical" evidence="1">
    <location>
        <begin position="237"/>
        <end position="261"/>
    </location>
</feature>
<feature type="transmembrane region" description="Helical" evidence="1">
    <location>
        <begin position="6"/>
        <end position="22"/>
    </location>
</feature>
<evidence type="ECO:0000313" key="4">
    <source>
        <dbReference type="Proteomes" id="UP000501989"/>
    </source>
</evidence>
<feature type="domain" description="EamA" evidence="2">
    <location>
        <begin position="5"/>
        <end position="136"/>
    </location>
</feature>
<dbReference type="Proteomes" id="UP000501989">
    <property type="component" value="Chromosome"/>
</dbReference>
<feature type="transmembrane region" description="Helical" evidence="1">
    <location>
        <begin position="34"/>
        <end position="55"/>
    </location>
</feature>
<keyword evidence="1" id="KW-0812">Transmembrane</keyword>
<evidence type="ECO:0000313" key="3">
    <source>
        <dbReference type="EMBL" id="QKF50204.1"/>
    </source>
</evidence>
<feature type="transmembrane region" description="Helical" evidence="1">
    <location>
        <begin position="119"/>
        <end position="140"/>
    </location>
</feature>
<keyword evidence="1" id="KW-1133">Transmembrane helix</keyword>
<gene>
    <name evidence="3" type="ORF">FX982_01141</name>
</gene>
<feature type="transmembrane region" description="Helical" evidence="1">
    <location>
        <begin position="61"/>
        <end position="83"/>
    </location>
</feature>
<dbReference type="Gene3D" id="1.10.3730.20">
    <property type="match status" value="1"/>
</dbReference>
<evidence type="ECO:0000256" key="1">
    <source>
        <dbReference type="SAM" id="Phobius"/>
    </source>
</evidence>
<keyword evidence="1" id="KW-0472">Membrane</keyword>
<reference evidence="4" key="1">
    <citation type="submission" date="2019-12" db="EMBL/GenBank/DDBJ databases">
        <title>Endophytic bacteria associated with Panax ginseng seedlings.</title>
        <authorList>
            <person name="Park J.M."/>
            <person name="Shin R."/>
            <person name="Jo S.H."/>
        </authorList>
    </citation>
    <scope>NUCLEOTIDE SEQUENCE [LARGE SCALE GENOMIC DNA]</scope>
    <source>
        <strain evidence="4">PgKB30</strain>
    </source>
</reference>
<sequence>MDVVSGLLAALFWGGTDFLVGLNARAVGVRRAVYFGQALGFLIMCTLLLCYPAFISKSFSAPWPVWLLGVLASVFTVSGALALSKAFALGKASIVAPLVTSYGVFTTLLSWASGEQISMTQLLLIALCVLGVVLSSITAGDDSTAKTHNREAIAYVLGAALLYGSSFWMQGRFTLPALGPVTMLWLGYLVGLTVLLPMILRMKDALKLPPARAGATLVAASLLNLGGFSAFSYGAMIGSISVVTVISTLSGGIAAVLGFLFFKERLSAIQVCGVGLVLIGAVALHVYG</sequence>
<proteinExistence type="predicted"/>
<dbReference type="SUPFAM" id="SSF103481">
    <property type="entry name" value="Multidrug resistance efflux transporter EmrE"/>
    <property type="match status" value="2"/>
</dbReference>
<protein>
    <recommendedName>
        <fullName evidence="2">EamA domain-containing protein</fullName>
    </recommendedName>
</protein>
<feature type="transmembrane region" description="Helical" evidence="1">
    <location>
        <begin position="268"/>
        <end position="287"/>
    </location>
</feature>
<dbReference type="AlphaFoldDB" id="A0A6M8M518"/>
<feature type="domain" description="EamA" evidence="2">
    <location>
        <begin position="152"/>
        <end position="282"/>
    </location>
</feature>
<organism evidence="3 4">
    <name type="scientific">Pseudomonas graminis</name>
    <dbReference type="NCBI Taxonomy" id="158627"/>
    <lineage>
        <taxon>Bacteria</taxon>
        <taxon>Pseudomonadati</taxon>
        <taxon>Pseudomonadota</taxon>
        <taxon>Gammaproteobacteria</taxon>
        <taxon>Pseudomonadales</taxon>
        <taxon>Pseudomonadaceae</taxon>
        <taxon>Pseudomonas</taxon>
    </lineage>
</organism>
<dbReference type="Pfam" id="PF00892">
    <property type="entry name" value="EamA"/>
    <property type="match status" value="2"/>
</dbReference>
<name>A0A6M8M518_9PSED</name>
<dbReference type="RefSeq" id="WP_172609928.1">
    <property type="nucleotide sequence ID" value="NZ_CP053746.1"/>
</dbReference>
<feature type="transmembrane region" description="Helical" evidence="1">
    <location>
        <begin position="177"/>
        <end position="200"/>
    </location>
</feature>
<feature type="transmembrane region" description="Helical" evidence="1">
    <location>
        <begin position="212"/>
        <end position="231"/>
    </location>
</feature>
<dbReference type="InterPro" id="IPR037185">
    <property type="entry name" value="EmrE-like"/>
</dbReference>
<feature type="transmembrane region" description="Helical" evidence="1">
    <location>
        <begin position="95"/>
        <end position="113"/>
    </location>
</feature>
<dbReference type="EMBL" id="CP053746">
    <property type="protein sequence ID" value="QKF50204.1"/>
    <property type="molecule type" value="Genomic_DNA"/>
</dbReference>